<dbReference type="Proteomes" id="UP000821853">
    <property type="component" value="Chromosome 10"/>
</dbReference>
<dbReference type="OrthoDB" id="10649310at2759"/>
<feature type="region of interest" description="Disordered" evidence="1">
    <location>
        <begin position="1"/>
        <end position="23"/>
    </location>
</feature>
<dbReference type="InterPro" id="IPR024079">
    <property type="entry name" value="MetalloPept_cat_dom_sf"/>
</dbReference>
<feature type="transmembrane region" description="Helical" evidence="2">
    <location>
        <begin position="32"/>
        <end position="53"/>
    </location>
</feature>
<evidence type="ECO:0000256" key="2">
    <source>
        <dbReference type="SAM" id="Phobius"/>
    </source>
</evidence>
<evidence type="ECO:0000256" key="1">
    <source>
        <dbReference type="SAM" id="MobiDB-lite"/>
    </source>
</evidence>
<keyword evidence="2" id="KW-0812">Transmembrane</keyword>
<sequence length="650" mass="73162">MADSGRSPRQRLENSEAPGLQDARVKRRPQSVVILAITAFLTALLFAAIRGYAAYAAENRPPRIDTTAPFCCPKEAEDMARIVNFSIKPCTDFYAYVCQSGVRGQSVKTTLHADAIRVVTTTMKSEGATRGKAGQFLTAYFKSCLETVSRRERFFSDLASGLFGAMQEVFSTPDSRNAIAFMLTMSLKYELDSWISAIPDTPVYIALEADLGCDFKPYSMEALDALTSALQIMINVTASKQETVGIRKELCTRFADYRSSVLSIYQLDDIFDKDVWSVQEVKAALDMLGYSVTTIGVMNSARAMRGIYSIFASPARGTPNGLRAAYLMWRTLESALGKFLVSSRMSTVVVFDACKESLDKLDDMWNLFYEELYPQTENKRKITSVFAAVKDAVYRDCRASQLFHSEDTQRLENFFGSVSLLLSLQGTDFSAPVPTPDEHFSAIFLQGRAFITELKKNAYYARGDVLDYSPLYYYIDHNVIYFSPYLYKYAVPGESFSSDLLSMAVLGRWMAENLWYIILSEVEWGSKTRDNINLLARCFFVTRTSSNDSYEGFYQGGLPEATHALALASALKTFNRTDWYKEKPAWSLWKLSHAQLFYIFSTFHFCLNAWSEEENMTLKQLRDFAKAFRCPVHAPPGNGSSCIPSLIPTE</sequence>
<evidence type="ECO:0000313" key="4">
    <source>
        <dbReference type="Proteomes" id="UP000821853"/>
    </source>
</evidence>
<dbReference type="PANTHER" id="PTHR11733">
    <property type="entry name" value="ZINC METALLOPROTEASE FAMILY M13 NEPRILYSIN-RELATED"/>
    <property type="match status" value="1"/>
</dbReference>
<dbReference type="VEuPathDB" id="VectorBase:HLOH_057557"/>
<keyword evidence="2" id="KW-1133">Transmembrane helix</keyword>
<dbReference type="GO" id="GO:0005886">
    <property type="term" value="C:plasma membrane"/>
    <property type="evidence" value="ECO:0007669"/>
    <property type="project" value="TreeGrafter"/>
</dbReference>
<dbReference type="Gene3D" id="3.40.390.10">
    <property type="entry name" value="Collagenase (Catalytic Domain)"/>
    <property type="match status" value="1"/>
</dbReference>
<dbReference type="AlphaFoldDB" id="A0A9J6FNE4"/>
<dbReference type="InterPro" id="IPR000718">
    <property type="entry name" value="Peptidase_M13"/>
</dbReference>
<dbReference type="PROSITE" id="PS51885">
    <property type="entry name" value="NEPRILYSIN"/>
    <property type="match status" value="1"/>
</dbReference>
<accession>A0A9J6FNE4</accession>
<dbReference type="InterPro" id="IPR042089">
    <property type="entry name" value="Peptidase_M13_dom_2"/>
</dbReference>
<dbReference type="SUPFAM" id="SSF55486">
    <property type="entry name" value="Metalloproteases ('zincins'), catalytic domain"/>
    <property type="match status" value="1"/>
</dbReference>
<name>A0A9J6FNE4_HAELO</name>
<proteinExistence type="predicted"/>
<dbReference type="OMA" id="WISAIPD"/>
<dbReference type="GO" id="GO:0016485">
    <property type="term" value="P:protein processing"/>
    <property type="evidence" value="ECO:0007669"/>
    <property type="project" value="TreeGrafter"/>
</dbReference>
<evidence type="ECO:0000313" key="3">
    <source>
        <dbReference type="EMBL" id="KAH9363785.1"/>
    </source>
</evidence>
<keyword evidence="4" id="KW-1185">Reference proteome</keyword>
<gene>
    <name evidence="3" type="ORF">HPB48_012276</name>
</gene>
<dbReference type="EMBL" id="JABSTR010000002">
    <property type="protein sequence ID" value="KAH9363785.1"/>
    <property type="molecule type" value="Genomic_DNA"/>
</dbReference>
<keyword evidence="2" id="KW-0472">Membrane</keyword>
<protein>
    <submittedName>
        <fullName evidence="3">Uncharacterized protein</fullName>
    </submittedName>
</protein>
<dbReference type="PANTHER" id="PTHR11733:SF241">
    <property type="entry name" value="GH26575P-RELATED"/>
    <property type="match status" value="1"/>
</dbReference>
<comment type="caution">
    <text evidence="3">The sequence shown here is derived from an EMBL/GenBank/DDBJ whole genome shotgun (WGS) entry which is preliminary data.</text>
</comment>
<dbReference type="GO" id="GO:0004222">
    <property type="term" value="F:metalloendopeptidase activity"/>
    <property type="evidence" value="ECO:0007669"/>
    <property type="project" value="InterPro"/>
</dbReference>
<reference evidence="3 4" key="1">
    <citation type="journal article" date="2020" name="Cell">
        <title>Large-Scale Comparative Analyses of Tick Genomes Elucidate Their Genetic Diversity and Vector Capacities.</title>
        <authorList>
            <consortium name="Tick Genome and Microbiome Consortium (TIGMIC)"/>
            <person name="Jia N."/>
            <person name="Wang J."/>
            <person name="Shi W."/>
            <person name="Du L."/>
            <person name="Sun Y."/>
            <person name="Zhan W."/>
            <person name="Jiang J.F."/>
            <person name="Wang Q."/>
            <person name="Zhang B."/>
            <person name="Ji P."/>
            <person name="Bell-Sakyi L."/>
            <person name="Cui X.M."/>
            <person name="Yuan T.T."/>
            <person name="Jiang B.G."/>
            <person name="Yang W.F."/>
            <person name="Lam T.T."/>
            <person name="Chang Q.C."/>
            <person name="Ding S.J."/>
            <person name="Wang X.J."/>
            <person name="Zhu J.G."/>
            <person name="Ruan X.D."/>
            <person name="Zhao L."/>
            <person name="Wei J.T."/>
            <person name="Ye R.Z."/>
            <person name="Que T.C."/>
            <person name="Du C.H."/>
            <person name="Zhou Y.H."/>
            <person name="Cheng J.X."/>
            <person name="Dai P.F."/>
            <person name="Guo W.B."/>
            <person name="Han X.H."/>
            <person name="Huang E.J."/>
            <person name="Li L.F."/>
            <person name="Wei W."/>
            <person name="Gao Y.C."/>
            <person name="Liu J.Z."/>
            <person name="Shao H.Z."/>
            <person name="Wang X."/>
            <person name="Wang C.C."/>
            <person name="Yang T.C."/>
            <person name="Huo Q.B."/>
            <person name="Li W."/>
            <person name="Chen H.Y."/>
            <person name="Chen S.E."/>
            <person name="Zhou L.G."/>
            <person name="Ni X.B."/>
            <person name="Tian J.H."/>
            <person name="Sheng Y."/>
            <person name="Liu T."/>
            <person name="Pan Y.S."/>
            <person name="Xia L.Y."/>
            <person name="Li J."/>
            <person name="Zhao F."/>
            <person name="Cao W.C."/>
        </authorList>
    </citation>
    <scope>NUCLEOTIDE SEQUENCE [LARGE SCALE GENOMIC DNA]</scope>
    <source>
        <strain evidence="3">HaeL-2018</strain>
    </source>
</reference>
<organism evidence="3 4">
    <name type="scientific">Haemaphysalis longicornis</name>
    <name type="common">Bush tick</name>
    <dbReference type="NCBI Taxonomy" id="44386"/>
    <lineage>
        <taxon>Eukaryota</taxon>
        <taxon>Metazoa</taxon>
        <taxon>Ecdysozoa</taxon>
        <taxon>Arthropoda</taxon>
        <taxon>Chelicerata</taxon>
        <taxon>Arachnida</taxon>
        <taxon>Acari</taxon>
        <taxon>Parasitiformes</taxon>
        <taxon>Ixodida</taxon>
        <taxon>Ixodoidea</taxon>
        <taxon>Ixodidae</taxon>
        <taxon>Haemaphysalinae</taxon>
        <taxon>Haemaphysalis</taxon>
    </lineage>
</organism>
<dbReference type="Gene3D" id="1.10.1380.10">
    <property type="entry name" value="Neutral endopeptidase , domain2"/>
    <property type="match status" value="1"/>
</dbReference>